<dbReference type="Proteomes" id="UP000193719">
    <property type="component" value="Unassembled WGS sequence"/>
</dbReference>
<evidence type="ECO:0000256" key="1">
    <source>
        <dbReference type="ARBA" id="ARBA00022737"/>
    </source>
</evidence>
<dbReference type="SUPFAM" id="SSF48403">
    <property type="entry name" value="Ankyrin repeat"/>
    <property type="match status" value="1"/>
</dbReference>
<dbReference type="PANTHER" id="PTHR24198:SF165">
    <property type="entry name" value="ANKYRIN REPEAT-CONTAINING PROTEIN-RELATED"/>
    <property type="match status" value="1"/>
</dbReference>
<dbReference type="Pfam" id="PF12796">
    <property type="entry name" value="Ank_2"/>
    <property type="match status" value="1"/>
</dbReference>
<name>A0A1Y1UYI1_9FUNG</name>
<dbReference type="Gene3D" id="1.25.40.20">
    <property type="entry name" value="Ankyrin repeat-containing domain"/>
    <property type="match status" value="2"/>
</dbReference>
<evidence type="ECO:0000313" key="3">
    <source>
        <dbReference type="EMBL" id="ORX42343.1"/>
    </source>
</evidence>
<dbReference type="OrthoDB" id="2131941at2759"/>
<reference evidence="3 4" key="1">
    <citation type="submission" date="2016-08" db="EMBL/GenBank/DDBJ databases">
        <title>Genomes of anaerobic fungi encode conserved fungal cellulosomes for biomass hydrolysis.</title>
        <authorList>
            <consortium name="DOE Joint Genome Institute"/>
            <person name="Haitjema C.H."/>
            <person name="Gilmore S.P."/>
            <person name="Henske J.K."/>
            <person name="Solomon K.V."/>
            <person name="De Groot R."/>
            <person name="Kuo A."/>
            <person name="Mondo S.J."/>
            <person name="Salamov A.A."/>
            <person name="Labutti K."/>
            <person name="Zhao Z."/>
            <person name="Chiniquy J."/>
            <person name="Barry K."/>
            <person name="Brewer H.M."/>
            <person name="Purvine S.O."/>
            <person name="Wright A.T."/>
            <person name="Boxma B."/>
            <person name="Van Alen T."/>
            <person name="Hackstein J.H."/>
            <person name="Baker S.E."/>
            <person name="Grigoriev I.V."/>
            <person name="O'Malley M.A."/>
        </authorList>
    </citation>
    <scope>NUCLEOTIDE SEQUENCE [LARGE SCALE GENOMIC DNA]</scope>
    <source>
        <strain evidence="4">finn</strain>
    </source>
</reference>
<gene>
    <name evidence="3" type="ORF">BCR36DRAFT_587281</name>
</gene>
<dbReference type="AlphaFoldDB" id="A0A1Y1UYI1"/>
<evidence type="ECO:0000256" key="2">
    <source>
        <dbReference type="ARBA" id="ARBA00023043"/>
    </source>
</evidence>
<keyword evidence="2" id="KW-0040">ANK repeat</keyword>
<dbReference type="SMART" id="SM00248">
    <property type="entry name" value="ANK"/>
    <property type="match status" value="5"/>
</dbReference>
<keyword evidence="4" id="KW-1185">Reference proteome</keyword>
<protein>
    <submittedName>
        <fullName evidence="3">Ankyrin</fullName>
    </submittedName>
</protein>
<dbReference type="InterPro" id="IPR002110">
    <property type="entry name" value="Ankyrin_rpt"/>
</dbReference>
<dbReference type="InterPro" id="IPR036770">
    <property type="entry name" value="Ankyrin_rpt-contain_sf"/>
</dbReference>
<dbReference type="EMBL" id="MCFH01000066">
    <property type="protein sequence ID" value="ORX42343.1"/>
    <property type="molecule type" value="Genomic_DNA"/>
</dbReference>
<dbReference type="PANTHER" id="PTHR24198">
    <property type="entry name" value="ANKYRIN REPEAT AND PROTEIN KINASE DOMAIN-CONTAINING PROTEIN"/>
    <property type="match status" value="1"/>
</dbReference>
<proteinExistence type="predicted"/>
<accession>A0A1Y1UYI1</accession>
<organism evidence="3 4">
    <name type="scientific">Piromyces finnis</name>
    <dbReference type="NCBI Taxonomy" id="1754191"/>
    <lineage>
        <taxon>Eukaryota</taxon>
        <taxon>Fungi</taxon>
        <taxon>Fungi incertae sedis</taxon>
        <taxon>Chytridiomycota</taxon>
        <taxon>Chytridiomycota incertae sedis</taxon>
        <taxon>Neocallimastigomycetes</taxon>
        <taxon>Neocallimastigales</taxon>
        <taxon>Neocallimastigaceae</taxon>
        <taxon>Piromyces</taxon>
    </lineage>
</organism>
<reference evidence="3 4" key="2">
    <citation type="submission" date="2016-08" db="EMBL/GenBank/DDBJ databases">
        <title>Pervasive Adenine N6-methylation of Active Genes in Fungi.</title>
        <authorList>
            <consortium name="DOE Joint Genome Institute"/>
            <person name="Mondo S.J."/>
            <person name="Dannebaum R.O."/>
            <person name="Kuo R.C."/>
            <person name="Labutti K."/>
            <person name="Haridas S."/>
            <person name="Kuo A."/>
            <person name="Salamov A."/>
            <person name="Ahrendt S.R."/>
            <person name="Lipzen A."/>
            <person name="Sullivan W."/>
            <person name="Andreopoulos W.B."/>
            <person name="Clum A."/>
            <person name="Lindquist E."/>
            <person name="Daum C."/>
            <person name="Ramamoorthy G.K."/>
            <person name="Gryganskyi A."/>
            <person name="Culley D."/>
            <person name="Magnuson J.K."/>
            <person name="James T.Y."/>
            <person name="O'Malley M.A."/>
            <person name="Stajich J.E."/>
            <person name="Spatafora J.W."/>
            <person name="Visel A."/>
            <person name="Grigoriev I.V."/>
        </authorList>
    </citation>
    <scope>NUCLEOTIDE SEQUENCE [LARGE SCALE GENOMIC DNA]</scope>
    <source>
        <strain evidence="4">finn</strain>
    </source>
</reference>
<comment type="caution">
    <text evidence="3">The sequence shown here is derived from an EMBL/GenBank/DDBJ whole genome shotgun (WGS) entry which is preliminary data.</text>
</comment>
<keyword evidence="1" id="KW-0677">Repeat</keyword>
<evidence type="ECO:0000313" key="4">
    <source>
        <dbReference type="Proteomes" id="UP000193719"/>
    </source>
</evidence>
<sequence length="450" mass="52788">MEFQEFQRVFFTDLKAKNKELLLKIDSKKELIKENLDEKANQETIEGFVERINEIILQSKKKFSLIEKVLKKEVFTSVYTAWKNSKVLIEACKNENNSAIRWLLTTEINPSVQDKEGRTALMYSVKNPRLLSVVKLLCFRSGTNLNMVDKNGENALFYALKNKDALRELLRNNININQLNRHQESPLLYCCKNDIFEPIKYLTNRRDLDVNLVDKEEKTPAMYLAEKAKNSELRLLEMRQCNYDYVNSKQESVLSLVINKMYNPRERGPSEWYSDYLHIIISLVHFNCNFNVPVDEHGNTAIMVFMQIPDLYTLHYILKKCDTIDFSIQNKYGESAATLCKKYVHKFDAIKIFNENPTLVSFENKKIRSEGSGITKTCLDTKKMGSEVSEVDLTEEDTETSVNHYESFKMTKSMEKVAEKVYYECDKYYDPKNELYKTYHVDEMSYWAFV</sequence>
<dbReference type="STRING" id="1754191.A0A1Y1UYI1"/>